<dbReference type="EMBL" id="VJNC01000007">
    <property type="protein sequence ID" value="TSE22125.1"/>
    <property type="molecule type" value="Genomic_DNA"/>
</dbReference>
<evidence type="ECO:0000313" key="6">
    <source>
        <dbReference type="Proteomes" id="UP000295536"/>
    </source>
</evidence>
<protein>
    <submittedName>
        <fullName evidence="5">Chemotaxis protein CheV</fullName>
    </submittedName>
    <submittedName>
        <fullName evidence="4">Two-component system chemotaxis response regulator CheV</fullName>
    </submittedName>
</protein>
<dbReference type="EMBL" id="SMAH01000009">
    <property type="protein sequence ID" value="TCS97482.1"/>
    <property type="molecule type" value="Genomic_DNA"/>
</dbReference>
<gene>
    <name evidence="5" type="primary">cheV</name>
    <name evidence="4" type="ORF">EDC36_10984</name>
    <name evidence="5" type="ORF">Tigna_01292</name>
</gene>
<dbReference type="PANTHER" id="PTHR47233">
    <property type="entry name" value="CHEMOTAXIS PROTEIN CHEV"/>
    <property type="match status" value="1"/>
</dbReference>
<dbReference type="GO" id="GO:0006935">
    <property type="term" value="P:chemotaxis"/>
    <property type="evidence" value="ECO:0007669"/>
    <property type="project" value="InterPro"/>
</dbReference>
<feature type="modified residue" description="4-aspartylphosphate" evidence="1">
    <location>
        <position position="254"/>
    </location>
</feature>
<dbReference type="SMART" id="SM00260">
    <property type="entry name" value="CheW"/>
    <property type="match status" value="1"/>
</dbReference>
<dbReference type="InterPro" id="IPR024181">
    <property type="entry name" value="Chemotax_regulator_CheV"/>
</dbReference>
<evidence type="ECO:0000259" key="2">
    <source>
        <dbReference type="PROSITE" id="PS50110"/>
    </source>
</evidence>
<dbReference type="AlphaFoldDB" id="A0A4R3LCE7"/>
<dbReference type="Pfam" id="PF01584">
    <property type="entry name" value="CheW"/>
    <property type="match status" value="1"/>
</dbReference>
<dbReference type="InterPro" id="IPR001789">
    <property type="entry name" value="Sig_transdc_resp-reg_receiver"/>
</dbReference>
<dbReference type="SUPFAM" id="SSF50341">
    <property type="entry name" value="CheW-like"/>
    <property type="match status" value="1"/>
</dbReference>
<dbReference type="SMART" id="SM00448">
    <property type="entry name" value="REC"/>
    <property type="match status" value="1"/>
</dbReference>
<dbReference type="Gene3D" id="2.40.50.180">
    <property type="entry name" value="CheA-289, Domain 4"/>
    <property type="match status" value="1"/>
</dbReference>
<dbReference type="Pfam" id="PF00072">
    <property type="entry name" value="Response_reg"/>
    <property type="match status" value="1"/>
</dbReference>
<accession>A0A4R3LCE7</accession>
<dbReference type="Proteomes" id="UP000295536">
    <property type="component" value="Unassembled WGS sequence"/>
</dbReference>
<reference evidence="4 6" key="1">
    <citation type="submission" date="2019-03" db="EMBL/GenBank/DDBJ databases">
        <title>Genomic Encyclopedia of Type Strains, Phase IV (KMG-IV): sequencing the most valuable type-strain genomes for metagenomic binning, comparative biology and taxonomic classification.</title>
        <authorList>
            <person name="Goeker M."/>
        </authorList>
    </citation>
    <scope>NUCLEOTIDE SEQUENCE [LARGE SCALE GENOMIC DNA]</scope>
    <source>
        <strain evidence="4 6">DSM 12034</strain>
    </source>
</reference>
<dbReference type="PIRSF" id="PIRSF002867">
    <property type="entry name" value="CheV"/>
    <property type="match status" value="1"/>
</dbReference>
<reference evidence="5 7" key="2">
    <citation type="submission" date="2019-07" db="EMBL/GenBank/DDBJ databases">
        <title>Tepidimonas ignava SPS-1037 draft genome.</title>
        <authorList>
            <person name="Da Costa M.S."/>
            <person name="Froufe H.J.C."/>
            <person name="Egas C."/>
            <person name="Albuquerque L."/>
        </authorList>
    </citation>
    <scope>NUCLEOTIDE SEQUENCE [LARGE SCALE GENOMIC DNA]</scope>
    <source>
        <strain evidence="5 7">SPS-1037</strain>
    </source>
</reference>
<evidence type="ECO:0000313" key="5">
    <source>
        <dbReference type="EMBL" id="TSE22125.1"/>
    </source>
</evidence>
<evidence type="ECO:0000313" key="4">
    <source>
        <dbReference type="EMBL" id="TCS97482.1"/>
    </source>
</evidence>
<evidence type="ECO:0000256" key="1">
    <source>
        <dbReference type="PROSITE-ProRule" id="PRU00169"/>
    </source>
</evidence>
<feature type="domain" description="Response regulatory" evidence="2">
    <location>
        <begin position="192"/>
        <end position="321"/>
    </location>
</feature>
<dbReference type="SUPFAM" id="SSF52172">
    <property type="entry name" value="CheY-like"/>
    <property type="match status" value="1"/>
</dbReference>
<dbReference type="Gene3D" id="3.40.50.2300">
    <property type="match status" value="1"/>
</dbReference>
<dbReference type="RefSeq" id="WP_132962789.1">
    <property type="nucleotide sequence ID" value="NZ_DAIPFN010000004.1"/>
</dbReference>
<keyword evidence="7" id="KW-1185">Reference proteome</keyword>
<dbReference type="InterPro" id="IPR011006">
    <property type="entry name" value="CheY-like_superfamily"/>
</dbReference>
<keyword evidence="1" id="KW-0597">Phosphoprotein</keyword>
<sequence length="329" mass="35255">MSSSAFQKEVDERTNLTGSNKFEMLLFRLGKAPGKEQSELFGINVFKIREIVAMPQITAMAGAPQHVLGMVNLRGQVIPVIDLPAVVGCTPETGLNLMLVTEYARSTQGFAAESVEDIVRLDWNQILSADNTASVARGLVTSIARIDDGQGGTKLVQILDVESILQKVMPSDAVEVAQDKVGPAVRLRPGAVVLAADDSFVARSMIEAELKALGLPFIMTKSGQEAWSVLQEIAADCRAKGQPIHERVAVVLSDLEMPEMDGFTLTRNIKADPLLRAVPVVIHSSLTGDTNEKHVQRAGADAYVAKFAAKELADTLRKVLAGSEALAVA</sequence>
<dbReference type="PROSITE" id="PS50110">
    <property type="entry name" value="RESPONSE_REGULATORY"/>
    <property type="match status" value="1"/>
</dbReference>
<dbReference type="Gene3D" id="2.30.30.40">
    <property type="entry name" value="SH3 Domains"/>
    <property type="match status" value="1"/>
</dbReference>
<feature type="domain" description="CheW-like" evidence="3">
    <location>
        <begin position="21"/>
        <end position="170"/>
    </location>
</feature>
<dbReference type="PANTHER" id="PTHR47233:SF4">
    <property type="entry name" value="CHEMOTAXIS SIGNAL TRANSDUCTION PROTEIN"/>
    <property type="match status" value="1"/>
</dbReference>
<evidence type="ECO:0000313" key="7">
    <source>
        <dbReference type="Proteomes" id="UP000315577"/>
    </source>
</evidence>
<dbReference type="GO" id="GO:0000160">
    <property type="term" value="P:phosphorelay signal transduction system"/>
    <property type="evidence" value="ECO:0007669"/>
    <property type="project" value="InterPro"/>
</dbReference>
<name>A0A4R3LCE7_9BURK</name>
<dbReference type="Proteomes" id="UP000315577">
    <property type="component" value="Unassembled WGS sequence"/>
</dbReference>
<comment type="caution">
    <text evidence="4">The sequence shown here is derived from an EMBL/GenBank/DDBJ whole genome shotgun (WGS) entry which is preliminary data.</text>
</comment>
<dbReference type="InterPro" id="IPR036061">
    <property type="entry name" value="CheW-like_dom_sf"/>
</dbReference>
<dbReference type="InterPro" id="IPR002545">
    <property type="entry name" value="CheW-lke_dom"/>
</dbReference>
<proteinExistence type="predicted"/>
<dbReference type="OrthoDB" id="9806105at2"/>
<organism evidence="4 6">
    <name type="scientific">Tepidimonas ignava</name>
    <dbReference type="NCBI Taxonomy" id="114249"/>
    <lineage>
        <taxon>Bacteria</taxon>
        <taxon>Pseudomonadati</taxon>
        <taxon>Pseudomonadota</taxon>
        <taxon>Betaproteobacteria</taxon>
        <taxon>Burkholderiales</taxon>
        <taxon>Tepidimonas</taxon>
    </lineage>
</organism>
<evidence type="ECO:0000259" key="3">
    <source>
        <dbReference type="PROSITE" id="PS50851"/>
    </source>
</evidence>
<dbReference type="PROSITE" id="PS50851">
    <property type="entry name" value="CHEW"/>
    <property type="match status" value="1"/>
</dbReference>